<dbReference type="InterPro" id="IPR036061">
    <property type="entry name" value="CheW-like_dom_sf"/>
</dbReference>
<feature type="domain" description="CheW-like" evidence="1">
    <location>
        <begin position="20"/>
        <end position="127"/>
    </location>
</feature>
<name>D8PGH2_9BACT</name>
<dbReference type="GO" id="GO:0007165">
    <property type="term" value="P:signal transduction"/>
    <property type="evidence" value="ECO:0007669"/>
    <property type="project" value="InterPro"/>
</dbReference>
<evidence type="ECO:0000259" key="1">
    <source>
        <dbReference type="Pfam" id="PF01584"/>
    </source>
</evidence>
<accession>D8PGH2</accession>
<dbReference type="InterPro" id="IPR002545">
    <property type="entry name" value="CheW-lke_dom"/>
</dbReference>
<dbReference type="Gene3D" id="2.40.50.180">
    <property type="entry name" value="CheA-289, Domain 4"/>
    <property type="match status" value="1"/>
</dbReference>
<gene>
    <name evidence="2" type="ORF">NIDE2653</name>
</gene>
<proteinExistence type="predicted"/>
<reference evidence="2 3" key="1">
    <citation type="journal article" date="2010" name="Proc. Natl. Acad. Sci. U.S.A.">
        <title>A Nitrospira metagenome illuminates the physiology and evolution of globally important nitrite-oxidizing bacteria.</title>
        <authorList>
            <person name="Lucker S."/>
            <person name="Wagner M."/>
            <person name="Maixner F."/>
            <person name="Pelletier E."/>
            <person name="Koch H."/>
            <person name="Vacherie B."/>
            <person name="Rattei T."/>
            <person name="Sinninghe Damste J."/>
            <person name="Spieck E."/>
            <person name="Le Paslier D."/>
            <person name="Daims H."/>
        </authorList>
    </citation>
    <scope>NUCLEOTIDE SEQUENCE [LARGE SCALE GENOMIC DNA]</scope>
</reference>
<dbReference type="Proteomes" id="UP000001660">
    <property type="component" value="Chromosome"/>
</dbReference>
<dbReference type="GO" id="GO:0006935">
    <property type="term" value="P:chemotaxis"/>
    <property type="evidence" value="ECO:0007669"/>
    <property type="project" value="InterPro"/>
</dbReference>
<evidence type="ECO:0000313" key="2">
    <source>
        <dbReference type="EMBL" id="CBK42359.1"/>
    </source>
</evidence>
<dbReference type="EMBL" id="FP929003">
    <property type="protein sequence ID" value="CBK42359.1"/>
    <property type="molecule type" value="Genomic_DNA"/>
</dbReference>
<sequence length="190" mass="20825">MGLRGHKTAVVSSGLAVRFLVTLMGPMHMAFPSHWVRGLVTPAEEGADGHVTWANASYERADLARRLKIQAEGVTAETRIVLYANEQRSRSFAVDRVVGLIDVERALIQPLPAQFRGGERERLLGLFVESSYIALIANPFWVLELPSRNNVLDVFALQASERRPGEFDSRLRLPSAALEAASAMSVGSAK</sequence>
<protein>
    <recommendedName>
        <fullName evidence="1">CheW-like domain-containing protein</fullName>
    </recommendedName>
</protein>
<dbReference type="STRING" id="330214.NIDE2653"/>
<keyword evidence="3" id="KW-1185">Reference proteome</keyword>
<dbReference type="HOGENOM" id="CLU_1425635_0_0_0"/>
<evidence type="ECO:0000313" key="3">
    <source>
        <dbReference type="Proteomes" id="UP000001660"/>
    </source>
</evidence>
<dbReference type="Gene3D" id="2.30.30.40">
    <property type="entry name" value="SH3 Domains"/>
    <property type="match status" value="1"/>
</dbReference>
<dbReference type="SUPFAM" id="SSF50341">
    <property type="entry name" value="CheW-like"/>
    <property type="match status" value="1"/>
</dbReference>
<dbReference type="AlphaFoldDB" id="D8PGH2"/>
<organism evidence="2 3">
    <name type="scientific">Nitrospira defluvii</name>
    <dbReference type="NCBI Taxonomy" id="330214"/>
    <lineage>
        <taxon>Bacteria</taxon>
        <taxon>Pseudomonadati</taxon>
        <taxon>Nitrospirota</taxon>
        <taxon>Nitrospiria</taxon>
        <taxon>Nitrospirales</taxon>
        <taxon>Nitrospiraceae</taxon>
        <taxon>Nitrospira</taxon>
    </lineage>
</organism>
<dbReference type="Pfam" id="PF01584">
    <property type="entry name" value="CheW"/>
    <property type="match status" value="1"/>
</dbReference>
<dbReference type="KEGG" id="nde:NIDE2653"/>